<comment type="subcellular location">
    <subcellularLocation>
        <location evidence="1 6">Cytoplasm</location>
        <location evidence="1 6">Cytosol</location>
    </subcellularLocation>
</comment>
<comment type="similarity">
    <text evidence="2 6">Belongs to the FliS family.</text>
</comment>
<dbReference type="PIRSF" id="PIRSF039090">
    <property type="entry name" value="Flis"/>
    <property type="match status" value="1"/>
</dbReference>
<reference evidence="7" key="1">
    <citation type="submission" date="2020-10" db="EMBL/GenBank/DDBJ databases">
        <authorList>
            <person name="Gilroy R."/>
        </authorList>
    </citation>
    <scope>NUCLEOTIDE SEQUENCE</scope>
    <source>
        <strain evidence="7">B3-4054</strain>
    </source>
</reference>
<gene>
    <name evidence="7" type="primary">fliS</name>
    <name evidence="7" type="ORF">IAA96_06800</name>
</gene>
<keyword evidence="4 6" id="KW-1005">Bacterial flagellum biogenesis</keyword>
<evidence type="ECO:0000256" key="3">
    <source>
        <dbReference type="ARBA" id="ARBA00022490"/>
    </source>
</evidence>
<keyword evidence="3 6" id="KW-0963">Cytoplasm</keyword>
<dbReference type="GO" id="GO:0005829">
    <property type="term" value="C:cytosol"/>
    <property type="evidence" value="ECO:0007669"/>
    <property type="project" value="UniProtKB-SubCell"/>
</dbReference>
<evidence type="ECO:0000256" key="4">
    <source>
        <dbReference type="ARBA" id="ARBA00022795"/>
    </source>
</evidence>
<evidence type="ECO:0000313" key="7">
    <source>
        <dbReference type="EMBL" id="MBO8450798.1"/>
    </source>
</evidence>
<dbReference type="Proteomes" id="UP000823616">
    <property type="component" value="Unassembled WGS sequence"/>
</dbReference>
<dbReference type="PANTHER" id="PTHR34773:SF1">
    <property type="entry name" value="FLAGELLAR SECRETION CHAPERONE FLIS"/>
    <property type="match status" value="1"/>
</dbReference>
<sequence>MGYAQALNVYKETKVKTASQGALIVMLYEEAIKHMDAAAALVAEDLKKDPSKIEKANTHILKAQEIVTELAASLNMDEGGEIAKNLMSLYTFFLAQLSAANFEKKPEKILAVRGLMNELLSAWNQIASSASAAENRGQIPSGINIAG</sequence>
<keyword evidence="7" id="KW-0966">Cell projection</keyword>
<evidence type="ECO:0000256" key="5">
    <source>
        <dbReference type="ARBA" id="ARBA00023186"/>
    </source>
</evidence>
<proteinExistence type="inferred from homology"/>
<dbReference type="Gene3D" id="1.20.120.340">
    <property type="entry name" value="Flagellar protein FliS"/>
    <property type="match status" value="1"/>
</dbReference>
<accession>A0A9D9HHJ1</accession>
<dbReference type="InterPro" id="IPR003713">
    <property type="entry name" value="FliS"/>
</dbReference>
<dbReference type="CDD" id="cd16098">
    <property type="entry name" value="FliS"/>
    <property type="match status" value="1"/>
</dbReference>
<dbReference type="NCBIfam" id="TIGR00208">
    <property type="entry name" value="fliS"/>
    <property type="match status" value="1"/>
</dbReference>
<evidence type="ECO:0000256" key="1">
    <source>
        <dbReference type="ARBA" id="ARBA00004514"/>
    </source>
</evidence>
<protein>
    <recommendedName>
        <fullName evidence="6">Flagellar secretion chaperone FliS</fullName>
    </recommendedName>
</protein>
<comment type="caution">
    <text evidence="7">The sequence shown here is derived from an EMBL/GenBank/DDBJ whole genome shotgun (WGS) entry which is preliminary data.</text>
</comment>
<dbReference type="EMBL" id="JADIMS010000126">
    <property type="protein sequence ID" value="MBO8450798.1"/>
    <property type="molecule type" value="Genomic_DNA"/>
</dbReference>
<evidence type="ECO:0000313" key="8">
    <source>
        <dbReference type="Proteomes" id="UP000823616"/>
    </source>
</evidence>
<dbReference type="InterPro" id="IPR036584">
    <property type="entry name" value="FliS_sf"/>
</dbReference>
<evidence type="ECO:0000256" key="6">
    <source>
        <dbReference type="PIRNR" id="PIRNR039090"/>
    </source>
</evidence>
<dbReference type="GO" id="GO:0044780">
    <property type="term" value="P:bacterial-type flagellum assembly"/>
    <property type="evidence" value="ECO:0007669"/>
    <property type="project" value="InterPro"/>
</dbReference>
<organism evidence="7 8">
    <name type="scientific">Candidatus Avitreponema avistercoris</name>
    <dbReference type="NCBI Taxonomy" id="2840705"/>
    <lineage>
        <taxon>Bacteria</taxon>
        <taxon>Pseudomonadati</taxon>
        <taxon>Spirochaetota</taxon>
        <taxon>Spirochaetia</taxon>
        <taxon>Spirochaetales</taxon>
        <taxon>Candidatus Avitreponema</taxon>
    </lineage>
</organism>
<evidence type="ECO:0000256" key="2">
    <source>
        <dbReference type="ARBA" id="ARBA00008787"/>
    </source>
</evidence>
<dbReference type="GO" id="GO:0071973">
    <property type="term" value="P:bacterial-type flagellum-dependent cell motility"/>
    <property type="evidence" value="ECO:0007669"/>
    <property type="project" value="TreeGrafter"/>
</dbReference>
<keyword evidence="7" id="KW-0282">Flagellum</keyword>
<keyword evidence="7" id="KW-0969">Cilium</keyword>
<keyword evidence="5" id="KW-0143">Chaperone</keyword>
<dbReference type="Pfam" id="PF02561">
    <property type="entry name" value="FliS"/>
    <property type="match status" value="1"/>
</dbReference>
<reference evidence="7" key="2">
    <citation type="journal article" date="2021" name="PeerJ">
        <title>Extensive microbial diversity within the chicken gut microbiome revealed by metagenomics and culture.</title>
        <authorList>
            <person name="Gilroy R."/>
            <person name="Ravi A."/>
            <person name="Getino M."/>
            <person name="Pursley I."/>
            <person name="Horton D.L."/>
            <person name="Alikhan N.F."/>
            <person name="Baker D."/>
            <person name="Gharbi K."/>
            <person name="Hall N."/>
            <person name="Watson M."/>
            <person name="Adriaenssens E.M."/>
            <person name="Foster-Nyarko E."/>
            <person name="Jarju S."/>
            <person name="Secka A."/>
            <person name="Antonio M."/>
            <person name="Oren A."/>
            <person name="Chaudhuri R.R."/>
            <person name="La Ragione R."/>
            <person name="Hildebrand F."/>
            <person name="Pallen M.J."/>
        </authorList>
    </citation>
    <scope>NUCLEOTIDE SEQUENCE</scope>
    <source>
        <strain evidence="7">B3-4054</strain>
    </source>
</reference>
<name>A0A9D9HHJ1_9SPIR</name>
<dbReference type="AlphaFoldDB" id="A0A9D9HHJ1"/>
<dbReference type="PANTHER" id="PTHR34773">
    <property type="entry name" value="FLAGELLAR SECRETION CHAPERONE FLIS"/>
    <property type="match status" value="1"/>
</dbReference>
<dbReference type="SUPFAM" id="SSF101116">
    <property type="entry name" value="Flagellar export chaperone FliS"/>
    <property type="match status" value="1"/>
</dbReference>